<dbReference type="HOGENOM" id="CLU_1212973_0_0_7"/>
<dbReference type="CDD" id="cd06529">
    <property type="entry name" value="S24_LexA-like"/>
    <property type="match status" value="1"/>
</dbReference>
<dbReference type="Pfam" id="PF00717">
    <property type="entry name" value="Peptidase_S24"/>
    <property type="match status" value="1"/>
</dbReference>
<dbReference type="EMBL" id="CP000767">
    <property type="protein sequence ID" value="EAU00368.1"/>
    <property type="molecule type" value="Genomic_DNA"/>
</dbReference>
<dbReference type="PANTHER" id="PTHR40661:SF1">
    <property type="entry name" value="HTH CRO_C1-TYPE DOMAIN-CONTAINING PROTEIN"/>
    <property type="match status" value="1"/>
</dbReference>
<evidence type="ECO:0000259" key="4">
    <source>
        <dbReference type="PROSITE" id="PS50943"/>
    </source>
</evidence>
<organism evidence="5 6">
    <name type="scientific">Campylobacter curvus (strain 525.92)</name>
    <dbReference type="NCBI Taxonomy" id="360105"/>
    <lineage>
        <taxon>Bacteria</taxon>
        <taxon>Pseudomonadati</taxon>
        <taxon>Campylobacterota</taxon>
        <taxon>Epsilonproteobacteria</taxon>
        <taxon>Campylobacterales</taxon>
        <taxon>Campylobacteraceae</taxon>
        <taxon>Campylobacter</taxon>
    </lineage>
</organism>
<dbReference type="PANTHER" id="PTHR40661">
    <property type="match status" value="1"/>
</dbReference>
<dbReference type="KEGG" id="ccv:CCV52592_0048"/>
<keyword evidence="1" id="KW-0805">Transcription regulation</keyword>
<dbReference type="PROSITE" id="PS50943">
    <property type="entry name" value="HTH_CROC1"/>
    <property type="match status" value="1"/>
</dbReference>
<sequence length="228" mass="25954">MDFVFNVELAKKKIKELSYTYSDLVNVMGENGDFITESAIKKWFMKNNPIRPTIENIQALSKAIKVPLNELVEQTIFENVSAVKEIPVVGEASCGIPEPNSYQDYDQKTYCSADIWNEDIYAVIASGDSMYDLIERGDEVICDPRADILSGDIVHYEFNGESAIKVYFKEEKFGVVRFVPYNRSGEFKTLSFSVNDEALQNIKMVKVIKVNKSMENNRKSRLRAMGLI</sequence>
<keyword evidence="2" id="KW-0238">DNA-binding</keyword>
<dbReference type="SUPFAM" id="SSF51306">
    <property type="entry name" value="LexA/Signal peptidase"/>
    <property type="match status" value="1"/>
</dbReference>
<dbReference type="InterPro" id="IPR036286">
    <property type="entry name" value="LexA/Signal_pep-like_sf"/>
</dbReference>
<keyword evidence="3" id="KW-0804">Transcription</keyword>
<dbReference type="STRING" id="360105.CCV52592_0048"/>
<dbReference type="Proteomes" id="UP000006380">
    <property type="component" value="Chromosome"/>
</dbReference>
<evidence type="ECO:0000313" key="6">
    <source>
        <dbReference type="Proteomes" id="UP000006380"/>
    </source>
</evidence>
<dbReference type="OrthoDB" id="5354894at2"/>
<dbReference type="GO" id="GO:0003677">
    <property type="term" value="F:DNA binding"/>
    <property type="evidence" value="ECO:0007669"/>
    <property type="project" value="UniProtKB-KW"/>
</dbReference>
<dbReference type="InterPro" id="IPR001387">
    <property type="entry name" value="Cro/C1-type_HTH"/>
</dbReference>
<reference evidence="5" key="1">
    <citation type="submission" date="2016-07" db="EMBL/GenBank/DDBJ databases">
        <title>Comparative genomics of the Campylobacter concisus group.</title>
        <authorList>
            <person name="Miller W.G."/>
            <person name="Yee E."/>
            <person name="Chapman M.H."/>
            <person name="Huynh S."/>
            <person name="Bono J.L."/>
            <person name="On S.L.W."/>
            <person name="StLeger J."/>
            <person name="Foster G."/>
            <person name="Parker C.T."/>
        </authorList>
    </citation>
    <scope>NUCLEOTIDE SEQUENCE</scope>
    <source>
        <strain evidence="5">525.92</strain>
    </source>
</reference>
<keyword evidence="6" id="KW-1185">Reference proteome</keyword>
<accession>A7H0W0</accession>
<evidence type="ECO:0000313" key="5">
    <source>
        <dbReference type="EMBL" id="EAU00368.1"/>
    </source>
</evidence>
<dbReference type="InterPro" id="IPR039418">
    <property type="entry name" value="LexA-like"/>
</dbReference>
<feature type="domain" description="HTH cro/C1-type" evidence="4">
    <location>
        <begin position="47"/>
        <end position="71"/>
    </location>
</feature>
<evidence type="ECO:0000256" key="1">
    <source>
        <dbReference type="ARBA" id="ARBA00023015"/>
    </source>
</evidence>
<evidence type="ECO:0000256" key="2">
    <source>
        <dbReference type="ARBA" id="ARBA00023125"/>
    </source>
</evidence>
<name>A7H0W0_CAMC5</name>
<proteinExistence type="predicted"/>
<protein>
    <submittedName>
        <fullName evidence="5">Peptidase S24 LexA-like protein</fullName>
    </submittedName>
</protein>
<dbReference type="AlphaFoldDB" id="A7H0W0"/>
<dbReference type="RefSeq" id="WP_011992822.1">
    <property type="nucleotide sequence ID" value="NC_009715.2"/>
</dbReference>
<dbReference type="InterPro" id="IPR015927">
    <property type="entry name" value="Peptidase_S24_S26A/B/C"/>
</dbReference>
<evidence type="ECO:0000256" key="3">
    <source>
        <dbReference type="ARBA" id="ARBA00023163"/>
    </source>
</evidence>
<gene>
    <name evidence="5" type="ORF">CCV52592_0048</name>
</gene>
<dbReference type="Gene3D" id="2.10.109.10">
    <property type="entry name" value="Umud Fragment, subunit A"/>
    <property type="match status" value="1"/>
</dbReference>